<dbReference type="Gene3D" id="1.10.150.240">
    <property type="entry name" value="Putative phosphatase, domain 2"/>
    <property type="match status" value="1"/>
</dbReference>
<dbReference type="PANTHER" id="PTHR43481">
    <property type="entry name" value="FRUCTOSE-1-PHOSPHATE PHOSPHATASE"/>
    <property type="match status" value="1"/>
</dbReference>
<protein>
    <submittedName>
        <fullName evidence="1">HAD family hydrolase</fullName>
    </submittedName>
</protein>
<dbReference type="PANTHER" id="PTHR43481:SF4">
    <property type="entry name" value="GLYCEROL-1-PHOSPHATE PHOSPHOHYDROLASE 1-RELATED"/>
    <property type="match status" value="1"/>
</dbReference>
<dbReference type="AlphaFoldDB" id="A0AA96WPE3"/>
<accession>A0AA96WPE3</accession>
<evidence type="ECO:0000313" key="1">
    <source>
        <dbReference type="EMBL" id="WNZ26586.1"/>
    </source>
</evidence>
<dbReference type="InterPro" id="IPR051806">
    <property type="entry name" value="HAD-like_SPP"/>
</dbReference>
<keyword evidence="1" id="KW-0378">Hydrolase</keyword>
<name>A0AA96WPE3_9CYAN</name>
<dbReference type="Gene3D" id="3.40.50.1000">
    <property type="entry name" value="HAD superfamily/HAD-like"/>
    <property type="match status" value="1"/>
</dbReference>
<gene>
    <name evidence="1" type="ORF">HJG54_13175</name>
</gene>
<dbReference type="EMBL" id="CP053586">
    <property type="protein sequence ID" value="WNZ26586.1"/>
    <property type="molecule type" value="Genomic_DNA"/>
</dbReference>
<dbReference type="Pfam" id="PF00702">
    <property type="entry name" value="Hydrolase"/>
    <property type="match status" value="1"/>
</dbReference>
<reference evidence="1" key="1">
    <citation type="submission" date="2020-05" db="EMBL/GenBank/DDBJ databases">
        <authorList>
            <person name="Zhu T."/>
            <person name="Keshari N."/>
            <person name="Lu X."/>
        </authorList>
    </citation>
    <scope>NUCLEOTIDE SEQUENCE</scope>
    <source>
        <strain evidence="1">NK1-12</strain>
    </source>
</reference>
<sequence>MFDIDGTLTQSNDLDNAAFLKALFEIFDFSEVSDDWTSYSHVTDACILKEICQHKLGRIPSRDEVTRFQKRLLELLAEGAANIGRIQPVLGASSILSKLLTSSNYRVAYAGGAWTASAIFKLQSANLPIQNIPYAFSDDDESREGITAIALSRAEQQYGCSFSSIVYVGDGVWDIRSARKSGYAFIGIASGDEAEILRNEGATYIFPDYNNTENFFAALTSAA</sequence>
<dbReference type="InterPro" id="IPR023198">
    <property type="entry name" value="PGP-like_dom2"/>
</dbReference>
<dbReference type="GO" id="GO:0050308">
    <property type="term" value="F:sugar-phosphatase activity"/>
    <property type="evidence" value="ECO:0007669"/>
    <property type="project" value="TreeGrafter"/>
</dbReference>
<dbReference type="InterPro" id="IPR023214">
    <property type="entry name" value="HAD_sf"/>
</dbReference>
<dbReference type="InterPro" id="IPR036412">
    <property type="entry name" value="HAD-like_sf"/>
</dbReference>
<proteinExistence type="predicted"/>
<organism evidence="1">
    <name type="scientific">Leptolyngbya sp. NK1-12</name>
    <dbReference type="NCBI Taxonomy" id="2547451"/>
    <lineage>
        <taxon>Bacteria</taxon>
        <taxon>Bacillati</taxon>
        <taxon>Cyanobacteriota</taxon>
        <taxon>Cyanophyceae</taxon>
        <taxon>Leptolyngbyales</taxon>
        <taxon>Leptolyngbyaceae</taxon>
        <taxon>Leptolyngbya group</taxon>
        <taxon>Leptolyngbya</taxon>
    </lineage>
</organism>
<dbReference type="SUPFAM" id="SSF56784">
    <property type="entry name" value="HAD-like"/>
    <property type="match status" value="1"/>
</dbReference>